<evidence type="ECO:0000313" key="9">
    <source>
        <dbReference type="Proteomes" id="UP000824156"/>
    </source>
</evidence>
<comment type="subcellular location">
    <subcellularLocation>
        <location evidence="1">Cell outer membrane</location>
    </subcellularLocation>
</comment>
<dbReference type="InterPro" id="IPR033985">
    <property type="entry name" value="SusD-like_N"/>
</dbReference>
<feature type="domain" description="SusD-like N-terminal" evidence="7">
    <location>
        <begin position="28"/>
        <end position="224"/>
    </location>
</feature>
<dbReference type="EMBL" id="DXEZ01000006">
    <property type="protein sequence ID" value="HIX53449.1"/>
    <property type="molecule type" value="Genomic_DNA"/>
</dbReference>
<gene>
    <name evidence="8" type="ORF">H9853_00345</name>
</gene>
<dbReference type="AlphaFoldDB" id="A0A9D1W6V1"/>
<comment type="similarity">
    <text evidence="2">Belongs to the SusD family.</text>
</comment>
<dbReference type="CDD" id="cd08977">
    <property type="entry name" value="SusD"/>
    <property type="match status" value="1"/>
</dbReference>
<dbReference type="InterPro" id="IPR012944">
    <property type="entry name" value="SusD_RagB_dom"/>
</dbReference>
<evidence type="ECO:0000259" key="6">
    <source>
        <dbReference type="Pfam" id="PF07980"/>
    </source>
</evidence>
<comment type="caution">
    <text evidence="8">The sequence shown here is derived from an EMBL/GenBank/DDBJ whole genome shotgun (WGS) entry which is preliminary data.</text>
</comment>
<feature type="domain" description="RagB/SusD" evidence="6">
    <location>
        <begin position="292"/>
        <end position="587"/>
    </location>
</feature>
<protein>
    <submittedName>
        <fullName evidence="8">RagB/SusD family nutrient uptake outer membrane protein</fullName>
    </submittedName>
</protein>
<evidence type="ECO:0000256" key="2">
    <source>
        <dbReference type="ARBA" id="ARBA00006275"/>
    </source>
</evidence>
<evidence type="ECO:0000256" key="3">
    <source>
        <dbReference type="ARBA" id="ARBA00022729"/>
    </source>
</evidence>
<dbReference type="InterPro" id="IPR011990">
    <property type="entry name" value="TPR-like_helical_dom_sf"/>
</dbReference>
<reference evidence="8" key="1">
    <citation type="journal article" date="2021" name="PeerJ">
        <title>Extensive microbial diversity within the chicken gut microbiome revealed by metagenomics and culture.</title>
        <authorList>
            <person name="Gilroy R."/>
            <person name="Ravi A."/>
            <person name="Getino M."/>
            <person name="Pursley I."/>
            <person name="Horton D.L."/>
            <person name="Alikhan N.F."/>
            <person name="Baker D."/>
            <person name="Gharbi K."/>
            <person name="Hall N."/>
            <person name="Watson M."/>
            <person name="Adriaenssens E.M."/>
            <person name="Foster-Nyarko E."/>
            <person name="Jarju S."/>
            <person name="Secka A."/>
            <person name="Antonio M."/>
            <person name="Oren A."/>
            <person name="Chaudhuri R.R."/>
            <person name="La Ragione R."/>
            <person name="Hildebrand F."/>
            <person name="Pallen M.J."/>
        </authorList>
    </citation>
    <scope>NUCLEOTIDE SEQUENCE</scope>
    <source>
        <strain evidence="8">1719</strain>
    </source>
</reference>
<dbReference type="PROSITE" id="PS51257">
    <property type="entry name" value="PROKAR_LIPOPROTEIN"/>
    <property type="match status" value="1"/>
</dbReference>
<evidence type="ECO:0000256" key="5">
    <source>
        <dbReference type="ARBA" id="ARBA00023237"/>
    </source>
</evidence>
<evidence type="ECO:0000313" key="8">
    <source>
        <dbReference type="EMBL" id="HIX53449.1"/>
    </source>
</evidence>
<dbReference type="Gene3D" id="1.25.40.390">
    <property type="match status" value="1"/>
</dbReference>
<sequence>MTVRLKILIIKGAVLLLALGTLSSCSKDFLERKPLTEISELDVWTDPNLARAFVAKMYSDMNHGYEEVMIASLTDEARFVHDYNTARVLQGSIGPDEHGALWNFANWGDFYKVIRNANMYFENYEEIPFKSDPEKDQLTGEVHFMRAINYFFLLRMYGGVPIIKGTFGLEDDEAIKDVARSSFEETINFILEDLDQAIALTEENTERGQVNKSAAQALKSRVLLYAASDLYNKPGNDNPLIGYVGGNQIERWKLAKDAAFEIIQKGRYSLYEPTDNPVENYERIFLDRQTEETIFAKVFDKELLGTSHDLYNGPNGYNNWGGNVPTQNMVDVYQMADGSTFDWANSNHSAAPYENRDPRFYATILYNGAAWKQRASNGIGLDPVGEIQTAQYEYWDGKNIQKRWGLDSRNSPIENWNGTYSGYYLRKFMDINLDAQFIRGDQDFIYFRYAEILLNYVEACLELGETEEAIEYLKSIRKRAGMPYDNIDSGSNSELKELYRYERRVELAFEGHRFFDARRWMTAEVDFSEPAYAIEIYGKLNSDRETHTWEYKVVQMQERSFPEKMYFAPVPVAEIRKNDKIVQNPHYSK</sequence>
<keyword evidence="3" id="KW-0732">Signal</keyword>
<dbReference type="SUPFAM" id="SSF48452">
    <property type="entry name" value="TPR-like"/>
    <property type="match status" value="1"/>
</dbReference>
<name>A0A9D1W6V1_9SPHI</name>
<dbReference type="GO" id="GO:0009279">
    <property type="term" value="C:cell outer membrane"/>
    <property type="evidence" value="ECO:0007669"/>
    <property type="project" value="UniProtKB-SubCell"/>
</dbReference>
<accession>A0A9D1W6V1</accession>
<evidence type="ECO:0000259" key="7">
    <source>
        <dbReference type="Pfam" id="PF14322"/>
    </source>
</evidence>
<evidence type="ECO:0000256" key="1">
    <source>
        <dbReference type="ARBA" id="ARBA00004442"/>
    </source>
</evidence>
<organism evidence="8 9">
    <name type="scientific">Candidatus Sphingobacterium stercoripullorum</name>
    <dbReference type="NCBI Taxonomy" id="2838759"/>
    <lineage>
        <taxon>Bacteria</taxon>
        <taxon>Pseudomonadati</taxon>
        <taxon>Bacteroidota</taxon>
        <taxon>Sphingobacteriia</taxon>
        <taxon>Sphingobacteriales</taxon>
        <taxon>Sphingobacteriaceae</taxon>
        <taxon>Sphingobacterium</taxon>
    </lineage>
</organism>
<dbReference type="Proteomes" id="UP000824156">
    <property type="component" value="Unassembled WGS sequence"/>
</dbReference>
<proteinExistence type="inferred from homology"/>
<reference evidence="8" key="2">
    <citation type="submission" date="2021-04" db="EMBL/GenBank/DDBJ databases">
        <authorList>
            <person name="Gilroy R."/>
        </authorList>
    </citation>
    <scope>NUCLEOTIDE SEQUENCE</scope>
    <source>
        <strain evidence="8">1719</strain>
    </source>
</reference>
<dbReference type="Pfam" id="PF07980">
    <property type="entry name" value="SusD_RagB"/>
    <property type="match status" value="1"/>
</dbReference>
<keyword evidence="5" id="KW-0998">Cell outer membrane</keyword>
<dbReference type="Pfam" id="PF14322">
    <property type="entry name" value="SusD-like_3"/>
    <property type="match status" value="1"/>
</dbReference>
<evidence type="ECO:0000256" key="4">
    <source>
        <dbReference type="ARBA" id="ARBA00023136"/>
    </source>
</evidence>
<keyword evidence="4" id="KW-0472">Membrane</keyword>